<gene>
    <name evidence="2" type="ORF">ETD96_18900</name>
</gene>
<reference evidence="2 3" key="1">
    <citation type="submission" date="2019-05" db="EMBL/GenBank/DDBJ databases">
        <title>Draft genome sequence of Actinomadura geliboluensis A8036.</title>
        <authorList>
            <person name="Saricaoglu S."/>
            <person name="Isik K."/>
        </authorList>
    </citation>
    <scope>NUCLEOTIDE SEQUENCE [LARGE SCALE GENOMIC DNA]</scope>
    <source>
        <strain evidence="2 3">A8036</strain>
    </source>
</reference>
<organism evidence="2 3">
    <name type="scientific">Actinomadura geliboluensis</name>
    <dbReference type="NCBI Taxonomy" id="882440"/>
    <lineage>
        <taxon>Bacteria</taxon>
        <taxon>Bacillati</taxon>
        <taxon>Actinomycetota</taxon>
        <taxon>Actinomycetes</taxon>
        <taxon>Streptosporangiales</taxon>
        <taxon>Thermomonosporaceae</taxon>
        <taxon>Actinomadura</taxon>
    </lineage>
</organism>
<dbReference type="RefSeq" id="WP_138637789.1">
    <property type="nucleotide sequence ID" value="NZ_VCKZ01000130.1"/>
</dbReference>
<name>A0A5S4GWT8_9ACTN</name>
<evidence type="ECO:0000313" key="3">
    <source>
        <dbReference type="Proteomes" id="UP000305238"/>
    </source>
</evidence>
<accession>A0A5S4GWT8</accession>
<feature type="region of interest" description="Disordered" evidence="1">
    <location>
        <begin position="87"/>
        <end position="112"/>
    </location>
</feature>
<dbReference type="Proteomes" id="UP000305238">
    <property type="component" value="Unassembled WGS sequence"/>
</dbReference>
<sequence length="112" mass="12171">MTRGATDWRRLAASFDLMAAVLNETTLLSLLKLVTERARSMAGVPLASIALPAEEAHSLRIDVAVSIGSDRIRGLTVRRGRSMLGQAFTSHGPCRRESSPIRRSAPCQPDRS</sequence>
<dbReference type="OrthoDB" id="3473829at2"/>
<dbReference type="AlphaFoldDB" id="A0A5S4GWT8"/>
<evidence type="ECO:0000256" key="1">
    <source>
        <dbReference type="SAM" id="MobiDB-lite"/>
    </source>
</evidence>
<comment type="caution">
    <text evidence="2">The sequence shown here is derived from an EMBL/GenBank/DDBJ whole genome shotgun (WGS) entry which is preliminary data.</text>
</comment>
<proteinExistence type="predicted"/>
<keyword evidence="3" id="KW-1185">Reference proteome</keyword>
<dbReference type="SUPFAM" id="SSF55781">
    <property type="entry name" value="GAF domain-like"/>
    <property type="match status" value="1"/>
</dbReference>
<dbReference type="EMBL" id="VCKZ01000130">
    <property type="protein sequence ID" value="TMR37259.1"/>
    <property type="molecule type" value="Genomic_DNA"/>
</dbReference>
<dbReference type="Gene3D" id="3.30.450.40">
    <property type="match status" value="1"/>
</dbReference>
<protein>
    <submittedName>
        <fullName evidence="2">Uncharacterized protein</fullName>
    </submittedName>
</protein>
<evidence type="ECO:0000313" key="2">
    <source>
        <dbReference type="EMBL" id="TMR37259.1"/>
    </source>
</evidence>
<dbReference type="InterPro" id="IPR029016">
    <property type="entry name" value="GAF-like_dom_sf"/>
</dbReference>